<name>A0AAV4WM22_CAEEX</name>
<evidence type="ECO:0000313" key="1">
    <source>
        <dbReference type="EMBL" id="GIY83657.1"/>
    </source>
</evidence>
<dbReference type="Proteomes" id="UP001054945">
    <property type="component" value="Unassembled WGS sequence"/>
</dbReference>
<keyword evidence="2" id="KW-1185">Reference proteome</keyword>
<comment type="caution">
    <text evidence="1">The sequence shown here is derived from an EMBL/GenBank/DDBJ whole genome shotgun (WGS) entry which is preliminary data.</text>
</comment>
<evidence type="ECO:0000313" key="2">
    <source>
        <dbReference type="Proteomes" id="UP001054945"/>
    </source>
</evidence>
<accession>A0AAV4WM22</accession>
<gene>
    <name evidence="1" type="ORF">CEXT_462511</name>
</gene>
<dbReference type="AlphaFoldDB" id="A0AAV4WM22"/>
<sequence length="114" mass="13565">MGMASKEGLLSGNANGQKSKEWLLYGNANGLEIRNGCSLEMGMLRNWNEQEMEKLDLVQEWEWSRNGRKHYFNLNIHQRTQKTLDESWYIYEYRNPIDRPEYSSATLWNAFRNI</sequence>
<proteinExistence type="predicted"/>
<dbReference type="EMBL" id="BPLR01016414">
    <property type="protein sequence ID" value="GIY83657.1"/>
    <property type="molecule type" value="Genomic_DNA"/>
</dbReference>
<organism evidence="1 2">
    <name type="scientific">Caerostris extrusa</name>
    <name type="common">Bark spider</name>
    <name type="synonym">Caerostris bankana</name>
    <dbReference type="NCBI Taxonomy" id="172846"/>
    <lineage>
        <taxon>Eukaryota</taxon>
        <taxon>Metazoa</taxon>
        <taxon>Ecdysozoa</taxon>
        <taxon>Arthropoda</taxon>
        <taxon>Chelicerata</taxon>
        <taxon>Arachnida</taxon>
        <taxon>Araneae</taxon>
        <taxon>Araneomorphae</taxon>
        <taxon>Entelegynae</taxon>
        <taxon>Araneoidea</taxon>
        <taxon>Araneidae</taxon>
        <taxon>Caerostris</taxon>
    </lineage>
</organism>
<reference evidence="1 2" key="1">
    <citation type="submission" date="2021-06" db="EMBL/GenBank/DDBJ databases">
        <title>Caerostris extrusa draft genome.</title>
        <authorList>
            <person name="Kono N."/>
            <person name="Arakawa K."/>
        </authorList>
    </citation>
    <scope>NUCLEOTIDE SEQUENCE [LARGE SCALE GENOMIC DNA]</scope>
</reference>
<protein>
    <submittedName>
        <fullName evidence="1">Uncharacterized protein</fullName>
    </submittedName>
</protein>